<keyword evidence="4" id="KW-1185">Reference proteome</keyword>
<protein>
    <submittedName>
        <fullName evidence="3">Endopeptidase</fullName>
    </submittedName>
</protein>
<dbReference type="Proteomes" id="UP000216913">
    <property type="component" value="Unassembled WGS sequence"/>
</dbReference>
<name>A0A261TB44_9BORD</name>
<evidence type="ECO:0000313" key="3">
    <source>
        <dbReference type="EMBL" id="OZI46625.1"/>
    </source>
</evidence>
<feature type="compositionally biased region" description="Low complexity" evidence="1">
    <location>
        <begin position="56"/>
        <end position="70"/>
    </location>
</feature>
<feature type="signal peptide" evidence="2">
    <location>
        <begin position="1"/>
        <end position="20"/>
    </location>
</feature>
<evidence type="ECO:0000256" key="2">
    <source>
        <dbReference type="SAM" id="SignalP"/>
    </source>
</evidence>
<proteinExistence type="predicted"/>
<sequence length="70" mass="6381">MMSKTLIVASVLAVALTACNKKEETAAPAGGSAPATTAPAPAPAPSTPAPAPAPAPGSSAPSGGSTTPAS</sequence>
<feature type="chain" id="PRO_5012966771" evidence="2">
    <location>
        <begin position="21"/>
        <end position="70"/>
    </location>
</feature>
<dbReference type="EMBL" id="NEVP01000011">
    <property type="protein sequence ID" value="OZI46625.1"/>
    <property type="molecule type" value="Genomic_DNA"/>
</dbReference>
<gene>
    <name evidence="3" type="ORF">CAL25_18175</name>
</gene>
<keyword evidence="2" id="KW-0732">Signal</keyword>
<feature type="region of interest" description="Disordered" evidence="1">
    <location>
        <begin position="23"/>
        <end position="70"/>
    </location>
</feature>
<accession>A0A261TB44</accession>
<dbReference type="PROSITE" id="PS51257">
    <property type="entry name" value="PROKAR_LIPOPROTEIN"/>
    <property type="match status" value="1"/>
</dbReference>
<feature type="compositionally biased region" description="Pro residues" evidence="1">
    <location>
        <begin position="40"/>
        <end position="55"/>
    </location>
</feature>
<feature type="compositionally biased region" description="Low complexity" evidence="1">
    <location>
        <begin position="26"/>
        <end position="39"/>
    </location>
</feature>
<evidence type="ECO:0000256" key="1">
    <source>
        <dbReference type="SAM" id="MobiDB-lite"/>
    </source>
</evidence>
<dbReference type="AlphaFoldDB" id="A0A261TB44"/>
<reference evidence="3 4" key="1">
    <citation type="submission" date="2017-05" db="EMBL/GenBank/DDBJ databases">
        <title>Complete and WGS of Bordetella genogroups.</title>
        <authorList>
            <person name="Spilker T."/>
            <person name="LiPuma J."/>
        </authorList>
    </citation>
    <scope>NUCLEOTIDE SEQUENCE [LARGE SCALE GENOMIC DNA]</scope>
    <source>
        <strain evidence="3 4">AU10456</strain>
    </source>
</reference>
<evidence type="ECO:0000313" key="4">
    <source>
        <dbReference type="Proteomes" id="UP000216913"/>
    </source>
</evidence>
<comment type="caution">
    <text evidence="3">The sequence shown here is derived from an EMBL/GenBank/DDBJ whole genome shotgun (WGS) entry which is preliminary data.</text>
</comment>
<organism evidence="3 4">
    <name type="scientific">Bordetella genomosp. 5</name>
    <dbReference type="NCBI Taxonomy" id="1395608"/>
    <lineage>
        <taxon>Bacteria</taxon>
        <taxon>Pseudomonadati</taxon>
        <taxon>Pseudomonadota</taxon>
        <taxon>Betaproteobacteria</taxon>
        <taxon>Burkholderiales</taxon>
        <taxon>Alcaligenaceae</taxon>
        <taxon>Bordetella</taxon>
    </lineage>
</organism>